<accession>A0A223KVB8</accession>
<feature type="transmembrane region" description="Helical" evidence="1">
    <location>
        <begin position="250"/>
        <end position="280"/>
    </location>
</feature>
<dbReference type="InterPro" id="IPR036034">
    <property type="entry name" value="PDZ_sf"/>
</dbReference>
<feature type="transmembrane region" description="Helical" evidence="1">
    <location>
        <begin position="12"/>
        <end position="34"/>
    </location>
</feature>
<dbReference type="SMART" id="SM00228">
    <property type="entry name" value="PDZ"/>
    <property type="match status" value="1"/>
</dbReference>
<feature type="transmembrane region" description="Helical" evidence="1">
    <location>
        <begin position="219"/>
        <end position="238"/>
    </location>
</feature>
<keyword evidence="1" id="KW-0472">Membrane</keyword>
<dbReference type="SUPFAM" id="SSF50156">
    <property type="entry name" value="PDZ domain-like"/>
    <property type="match status" value="1"/>
</dbReference>
<keyword evidence="4" id="KW-1185">Reference proteome</keyword>
<proteinExistence type="predicted"/>
<dbReference type="EMBL" id="CP018866">
    <property type="protein sequence ID" value="AST93317.1"/>
    <property type="molecule type" value="Genomic_DNA"/>
</dbReference>
<protein>
    <recommendedName>
        <fullName evidence="2">PDZ domain-containing protein</fullName>
    </recommendedName>
</protein>
<dbReference type="Gene3D" id="2.30.42.10">
    <property type="match status" value="1"/>
</dbReference>
<evidence type="ECO:0000256" key="1">
    <source>
        <dbReference type="SAM" id="Phobius"/>
    </source>
</evidence>
<dbReference type="InterPro" id="IPR001478">
    <property type="entry name" value="PDZ"/>
</dbReference>
<feature type="transmembrane region" description="Helical" evidence="1">
    <location>
        <begin position="141"/>
        <end position="160"/>
    </location>
</feature>
<dbReference type="Proteomes" id="UP000215224">
    <property type="component" value="Chromosome"/>
</dbReference>
<keyword evidence="1" id="KW-0812">Transmembrane</keyword>
<sequence length="396" mass="44841">MFEAWGIELLKAIGRFFIHPVPYVIVAVALLLGYMRIKRERYDFHIRVYDIFHELRFAIQPMLMGLALSIFTIGLGVIIPFSTIFFISIITVLLALTLRPKWLSASFIFGVTILAILVLPQFTTGVSLIDDQIQSMATTHIPSITFLLATFVIVEGLLIWKQGSRLTTPQLEKSKRGLPVGAHETSRVWLIPLFLFLPGTGLQSTVEWWPVFSYGEQTFSLWIVPFALGFSQRSYTAVPKQAFALTGRQIFALGIVLFLLAVGTIWVEWLTLAAVILAIVGKELITYMGRKREEEAPPIFVHRDKGLIVLGIIPNSVAEKMNVEIGEIILKVNGMTVSSVQQYYEALQSNRAFCKLQVLDENNELRFEQRALYEGEHHELGFLLVQEGKRWKKEAV</sequence>
<feature type="transmembrane region" description="Helical" evidence="1">
    <location>
        <begin position="105"/>
        <end position="129"/>
    </location>
</feature>
<evidence type="ECO:0000313" key="4">
    <source>
        <dbReference type="Proteomes" id="UP000215224"/>
    </source>
</evidence>
<organism evidence="3 4">
    <name type="scientific">Sutcliffiella cohnii</name>
    <dbReference type="NCBI Taxonomy" id="33932"/>
    <lineage>
        <taxon>Bacteria</taxon>
        <taxon>Bacillati</taxon>
        <taxon>Bacillota</taxon>
        <taxon>Bacilli</taxon>
        <taxon>Bacillales</taxon>
        <taxon>Bacillaceae</taxon>
        <taxon>Sutcliffiella</taxon>
    </lineage>
</organism>
<dbReference type="InterPro" id="IPR041489">
    <property type="entry name" value="PDZ_6"/>
</dbReference>
<keyword evidence="1" id="KW-1133">Transmembrane helix</keyword>
<gene>
    <name evidence="3" type="ORF">BC6307_19645</name>
</gene>
<evidence type="ECO:0000313" key="3">
    <source>
        <dbReference type="EMBL" id="AST93317.1"/>
    </source>
</evidence>
<dbReference type="STRING" id="1314751.GCA_001591425_04222"/>
<name>A0A223KVB8_9BACI</name>
<dbReference type="RefSeq" id="WP_066420387.1">
    <property type="nucleotide sequence ID" value="NZ_CP018866.1"/>
</dbReference>
<dbReference type="KEGG" id="bcoh:BC6307_19645"/>
<dbReference type="Pfam" id="PF17820">
    <property type="entry name" value="PDZ_6"/>
    <property type="match status" value="1"/>
</dbReference>
<evidence type="ECO:0000259" key="2">
    <source>
        <dbReference type="SMART" id="SM00228"/>
    </source>
</evidence>
<feature type="transmembrane region" description="Helical" evidence="1">
    <location>
        <begin position="79"/>
        <end position="98"/>
    </location>
</feature>
<reference evidence="3 4" key="1">
    <citation type="submission" date="2016-12" db="EMBL/GenBank/DDBJ databases">
        <title>The whole genome sequencing and assembly of Bacillus cohnii DSM 6307T strain.</title>
        <authorList>
            <person name="Lee Y.-J."/>
            <person name="Yi H."/>
            <person name="Bahn Y.-S."/>
            <person name="Kim J.F."/>
            <person name="Lee D.-W."/>
        </authorList>
    </citation>
    <scope>NUCLEOTIDE SEQUENCE [LARGE SCALE GENOMIC DNA]</scope>
    <source>
        <strain evidence="3 4">DSM 6307</strain>
    </source>
</reference>
<feature type="domain" description="PDZ" evidence="2">
    <location>
        <begin position="281"/>
        <end position="362"/>
    </location>
</feature>
<dbReference type="AlphaFoldDB" id="A0A223KVB8"/>